<keyword evidence="1" id="KW-0812">Transmembrane</keyword>
<feature type="transmembrane region" description="Helical" evidence="1">
    <location>
        <begin position="12"/>
        <end position="37"/>
    </location>
</feature>
<reference evidence="2 3" key="1">
    <citation type="submission" date="2020-07" db="EMBL/GenBank/DDBJ databases">
        <title>Sequencing the genomes of 1000 actinobacteria strains.</title>
        <authorList>
            <person name="Klenk H.-P."/>
        </authorList>
    </citation>
    <scope>NUCLEOTIDE SEQUENCE [LARGE SCALE GENOMIC DNA]</scope>
    <source>
        <strain evidence="2 3">DSM 17380</strain>
    </source>
</reference>
<keyword evidence="3" id="KW-1185">Reference proteome</keyword>
<dbReference type="Proteomes" id="UP000586095">
    <property type="component" value="Unassembled WGS sequence"/>
</dbReference>
<keyword evidence="1" id="KW-0472">Membrane</keyword>
<dbReference type="RefSeq" id="WP_185986434.1">
    <property type="nucleotide sequence ID" value="NZ_BAAALZ010000002.1"/>
</dbReference>
<evidence type="ECO:0008006" key="4">
    <source>
        <dbReference type="Google" id="ProtNLM"/>
    </source>
</evidence>
<evidence type="ECO:0000313" key="2">
    <source>
        <dbReference type="EMBL" id="NYD26107.1"/>
    </source>
</evidence>
<name>A0A852R0N1_9MICO</name>
<sequence length="70" mass="7394">MNVLLGVSKILTIIGGLNWGLIGFFDFNLVDAIFGAGSVGSKVVYIVVGIAAILTLLDFVPREGRGRTEV</sequence>
<accession>A0A852R0N1</accession>
<protein>
    <recommendedName>
        <fullName evidence="4">DUF378 domain-containing protein</fullName>
    </recommendedName>
</protein>
<gene>
    <name evidence="2" type="ORF">BJ960_000910</name>
</gene>
<dbReference type="EMBL" id="JACCBD010000001">
    <property type="protein sequence ID" value="NYD26107.1"/>
    <property type="molecule type" value="Genomic_DNA"/>
</dbReference>
<dbReference type="PANTHER" id="PTHR37304">
    <property type="entry name" value="MEMBRANE PROTEIN-RELATED"/>
    <property type="match status" value="1"/>
</dbReference>
<evidence type="ECO:0000313" key="3">
    <source>
        <dbReference type="Proteomes" id="UP000586095"/>
    </source>
</evidence>
<organism evidence="2 3">
    <name type="scientific">Leucobacter aridicollis</name>
    <dbReference type="NCBI Taxonomy" id="283878"/>
    <lineage>
        <taxon>Bacteria</taxon>
        <taxon>Bacillati</taxon>
        <taxon>Actinomycetota</taxon>
        <taxon>Actinomycetes</taxon>
        <taxon>Micrococcales</taxon>
        <taxon>Microbacteriaceae</taxon>
        <taxon>Leucobacter</taxon>
    </lineage>
</organism>
<feature type="transmembrane region" description="Helical" evidence="1">
    <location>
        <begin position="43"/>
        <end position="60"/>
    </location>
</feature>
<dbReference type="InterPro" id="IPR007211">
    <property type="entry name" value="DUF378"/>
</dbReference>
<keyword evidence="1" id="KW-1133">Transmembrane helix</keyword>
<dbReference type="Pfam" id="PF04070">
    <property type="entry name" value="DUF378"/>
    <property type="match status" value="1"/>
</dbReference>
<evidence type="ECO:0000256" key="1">
    <source>
        <dbReference type="SAM" id="Phobius"/>
    </source>
</evidence>
<dbReference type="PANTHER" id="PTHR37304:SF1">
    <property type="entry name" value="MEMBRANE PROTEIN"/>
    <property type="match status" value="1"/>
</dbReference>
<proteinExistence type="predicted"/>
<comment type="caution">
    <text evidence="2">The sequence shown here is derived from an EMBL/GenBank/DDBJ whole genome shotgun (WGS) entry which is preliminary data.</text>
</comment>
<dbReference type="AlphaFoldDB" id="A0A852R0N1"/>